<evidence type="ECO:0000313" key="1">
    <source>
        <dbReference type="EMBL" id="JAH05861.1"/>
    </source>
</evidence>
<proteinExistence type="predicted"/>
<sequence length="20" mass="2452">MNGSYFYIRLRLENLFQLAC</sequence>
<protein>
    <submittedName>
        <fullName evidence="1">Uncharacterized protein</fullName>
    </submittedName>
</protein>
<accession>A0A0E9PMK9</accession>
<dbReference type="AlphaFoldDB" id="A0A0E9PMK9"/>
<reference evidence="1" key="1">
    <citation type="submission" date="2014-11" db="EMBL/GenBank/DDBJ databases">
        <authorList>
            <person name="Amaro Gonzalez C."/>
        </authorList>
    </citation>
    <scope>NUCLEOTIDE SEQUENCE</scope>
</reference>
<name>A0A0E9PMK9_ANGAN</name>
<dbReference type="EMBL" id="GBXM01102716">
    <property type="protein sequence ID" value="JAH05861.1"/>
    <property type="molecule type" value="Transcribed_RNA"/>
</dbReference>
<reference evidence="1" key="2">
    <citation type="journal article" date="2015" name="Fish Shellfish Immunol.">
        <title>Early steps in the European eel (Anguilla anguilla)-Vibrio vulnificus interaction in the gills: Role of the RtxA13 toxin.</title>
        <authorList>
            <person name="Callol A."/>
            <person name="Pajuelo D."/>
            <person name="Ebbesson L."/>
            <person name="Teles M."/>
            <person name="MacKenzie S."/>
            <person name="Amaro C."/>
        </authorList>
    </citation>
    <scope>NUCLEOTIDE SEQUENCE</scope>
</reference>
<organism evidence="1">
    <name type="scientific">Anguilla anguilla</name>
    <name type="common">European freshwater eel</name>
    <name type="synonym">Muraena anguilla</name>
    <dbReference type="NCBI Taxonomy" id="7936"/>
    <lineage>
        <taxon>Eukaryota</taxon>
        <taxon>Metazoa</taxon>
        <taxon>Chordata</taxon>
        <taxon>Craniata</taxon>
        <taxon>Vertebrata</taxon>
        <taxon>Euteleostomi</taxon>
        <taxon>Actinopterygii</taxon>
        <taxon>Neopterygii</taxon>
        <taxon>Teleostei</taxon>
        <taxon>Anguilliformes</taxon>
        <taxon>Anguillidae</taxon>
        <taxon>Anguilla</taxon>
    </lineage>
</organism>